<evidence type="ECO:0000256" key="4">
    <source>
        <dbReference type="ARBA" id="ARBA00022993"/>
    </source>
</evidence>
<dbReference type="InterPro" id="IPR001977">
    <property type="entry name" value="Depp_CoAkinase"/>
</dbReference>
<dbReference type="GO" id="GO:0004140">
    <property type="term" value="F:dephospho-CoA kinase activity"/>
    <property type="evidence" value="ECO:0007669"/>
    <property type="project" value="UniProtKB-UniRule"/>
</dbReference>
<dbReference type="PANTHER" id="PTHR10695">
    <property type="entry name" value="DEPHOSPHO-COA KINASE-RELATED"/>
    <property type="match status" value="1"/>
</dbReference>
<keyword evidence="5 8" id="KW-0418">Kinase</keyword>
<keyword evidence="4 5" id="KW-0173">Coenzyme A biosynthesis</keyword>
<keyword evidence="2 5" id="KW-0547">Nucleotide-binding</keyword>
<dbReference type="SUPFAM" id="SSF52540">
    <property type="entry name" value="P-loop containing nucleoside triphosphate hydrolases"/>
    <property type="match status" value="1"/>
</dbReference>
<comment type="function">
    <text evidence="5">Catalyzes the phosphorylation of the 3'-hydroxyl group of dephosphocoenzyme A to form coenzyme A.</text>
</comment>
<dbReference type="PANTHER" id="PTHR10695:SF46">
    <property type="entry name" value="BIFUNCTIONAL COENZYME A SYNTHASE-RELATED"/>
    <property type="match status" value="1"/>
</dbReference>
<comment type="catalytic activity">
    <reaction evidence="5">
        <text>3'-dephospho-CoA + ATP = ADP + CoA + H(+)</text>
        <dbReference type="Rhea" id="RHEA:18245"/>
        <dbReference type="ChEBI" id="CHEBI:15378"/>
        <dbReference type="ChEBI" id="CHEBI:30616"/>
        <dbReference type="ChEBI" id="CHEBI:57287"/>
        <dbReference type="ChEBI" id="CHEBI:57328"/>
        <dbReference type="ChEBI" id="CHEBI:456216"/>
        <dbReference type="EC" id="2.7.1.24"/>
    </reaction>
</comment>
<dbReference type="EMBL" id="AP012035">
    <property type="protein sequence ID" value="BAJ82437.1"/>
    <property type="molecule type" value="Genomic_DNA"/>
</dbReference>
<comment type="subcellular location">
    <subcellularLocation>
        <location evidence="5">Cytoplasm</location>
    </subcellularLocation>
</comment>
<evidence type="ECO:0000256" key="7">
    <source>
        <dbReference type="SAM" id="MobiDB-lite"/>
    </source>
</evidence>
<dbReference type="Proteomes" id="UP000007100">
    <property type="component" value="Chromosome"/>
</dbReference>
<feature type="region of interest" description="Disordered" evidence="7">
    <location>
        <begin position="196"/>
        <end position="215"/>
    </location>
</feature>
<dbReference type="GO" id="GO:0015937">
    <property type="term" value="P:coenzyme A biosynthetic process"/>
    <property type="evidence" value="ECO:0007669"/>
    <property type="project" value="UniProtKB-UniRule"/>
</dbReference>
<sequence>MKIIGLTGGIGMGKSTVASLFRRRHVPVFDADATVRALQAPGGAALAPIAAAFPGVVRAGVLDRAALRAHVLADPAARRRLEAIMHRMVRAAETKFLAAARRRGARAVLLDIPLLFETGGEARVDLALTVSAPRAVQIARVLRRGLPHAEIERIIALQMPDAEKRRRADAVIATGLSRHHTVRRVRQLMATHVFRPAPPARRPRRLRQPFSRRRR</sequence>
<evidence type="ECO:0000256" key="2">
    <source>
        <dbReference type="ARBA" id="ARBA00022741"/>
    </source>
</evidence>
<dbReference type="KEGG" id="amv:ACMV_30900"/>
<keyword evidence="3 5" id="KW-0067">ATP-binding</keyword>
<organism evidence="8 9">
    <name type="scientific">Acidiphilium multivorum (strain DSM 11245 / JCM 8867 / NBRC 100883 / AIU 301)</name>
    <dbReference type="NCBI Taxonomy" id="926570"/>
    <lineage>
        <taxon>Bacteria</taxon>
        <taxon>Pseudomonadati</taxon>
        <taxon>Pseudomonadota</taxon>
        <taxon>Alphaproteobacteria</taxon>
        <taxon>Acetobacterales</taxon>
        <taxon>Acidocellaceae</taxon>
        <taxon>Acidiphilium</taxon>
    </lineage>
</organism>
<dbReference type="UniPathway" id="UPA00241">
    <property type="reaction ID" value="UER00356"/>
</dbReference>
<evidence type="ECO:0000256" key="1">
    <source>
        <dbReference type="ARBA" id="ARBA00009018"/>
    </source>
</evidence>
<reference evidence="8 9" key="1">
    <citation type="submission" date="2010-12" db="EMBL/GenBank/DDBJ databases">
        <title>Whole genome sequence of Acidiphilium multivorum AIU301.</title>
        <authorList>
            <person name="Narita-Yamada S."/>
            <person name="Nakamura S."/>
            <person name="Ito N."/>
            <person name="Takarada H."/>
            <person name="Katano Y."/>
            <person name="Nakazawa H."/>
            <person name="Hosoyama A."/>
            <person name="Yamada R."/>
            <person name="Fujita N."/>
        </authorList>
    </citation>
    <scope>NUCLEOTIDE SEQUENCE [LARGE SCALE GENOMIC DNA]</scope>
    <source>
        <strain evidence="9">DSM 11245 / JCM 8867 / AIU301</strain>
    </source>
</reference>
<proteinExistence type="inferred from homology"/>
<dbReference type="Gene3D" id="3.40.50.300">
    <property type="entry name" value="P-loop containing nucleotide triphosphate hydrolases"/>
    <property type="match status" value="1"/>
</dbReference>
<evidence type="ECO:0000313" key="9">
    <source>
        <dbReference type="Proteomes" id="UP000007100"/>
    </source>
</evidence>
<dbReference type="NCBIfam" id="TIGR00152">
    <property type="entry name" value="dephospho-CoA kinase"/>
    <property type="match status" value="1"/>
</dbReference>
<feature type="binding site" evidence="5">
    <location>
        <begin position="11"/>
        <end position="16"/>
    </location>
    <ligand>
        <name>ATP</name>
        <dbReference type="ChEBI" id="CHEBI:30616"/>
    </ligand>
</feature>
<dbReference type="InterPro" id="IPR027417">
    <property type="entry name" value="P-loop_NTPase"/>
</dbReference>
<dbReference type="GO" id="GO:0005524">
    <property type="term" value="F:ATP binding"/>
    <property type="evidence" value="ECO:0007669"/>
    <property type="project" value="UniProtKB-UniRule"/>
</dbReference>
<evidence type="ECO:0000256" key="6">
    <source>
        <dbReference type="NCBIfam" id="TIGR00152"/>
    </source>
</evidence>
<feature type="compositionally biased region" description="Basic residues" evidence="7">
    <location>
        <begin position="201"/>
        <end position="215"/>
    </location>
</feature>
<dbReference type="AlphaFoldDB" id="F0J5P3"/>
<keyword evidence="5 8" id="KW-0808">Transferase</keyword>
<dbReference type="GO" id="GO:0005737">
    <property type="term" value="C:cytoplasm"/>
    <property type="evidence" value="ECO:0007669"/>
    <property type="project" value="UniProtKB-SubCell"/>
</dbReference>
<dbReference type="EC" id="2.7.1.24" evidence="5 6"/>
<accession>F0J5P3</accession>
<dbReference type="Pfam" id="PF01121">
    <property type="entry name" value="CoaE"/>
    <property type="match status" value="1"/>
</dbReference>
<dbReference type="PROSITE" id="PS51219">
    <property type="entry name" value="DPCK"/>
    <property type="match status" value="1"/>
</dbReference>
<evidence type="ECO:0000256" key="5">
    <source>
        <dbReference type="HAMAP-Rule" id="MF_00376"/>
    </source>
</evidence>
<evidence type="ECO:0000313" key="8">
    <source>
        <dbReference type="EMBL" id="BAJ82437.1"/>
    </source>
</evidence>
<dbReference type="OrthoDB" id="9812943at2"/>
<gene>
    <name evidence="5 8" type="primary">coaE</name>
    <name evidence="8" type="ordered locus">ACMV_30900</name>
</gene>
<dbReference type="HOGENOM" id="CLU_057180_3_0_5"/>
<comment type="similarity">
    <text evidence="1 5">Belongs to the CoaE family.</text>
</comment>
<dbReference type="HAMAP" id="MF_00376">
    <property type="entry name" value="Dephospho_CoA_kinase"/>
    <property type="match status" value="1"/>
</dbReference>
<comment type="pathway">
    <text evidence="5">Cofactor biosynthesis; coenzyme A biosynthesis; CoA from (R)-pantothenate: step 5/5.</text>
</comment>
<dbReference type="RefSeq" id="WP_013641005.1">
    <property type="nucleotide sequence ID" value="NC_015186.1"/>
</dbReference>
<keyword evidence="5" id="KW-0963">Cytoplasm</keyword>
<protein>
    <recommendedName>
        <fullName evidence="5 6">Dephospho-CoA kinase</fullName>
        <ecNumber evidence="5 6">2.7.1.24</ecNumber>
    </recommendedName>
    <alternativeName>
        <fullName evidence="5">Dephosphocoenzyme A kinase</fullName>
    </alternativeName>
</protein>
<dbReference type="CDD" id="cd02022">
    <property type="entry name" value="DPCK"/>
    <property type="match status" value="1"/>
</dbReference>
<keyword evidence="9" id="KW-1185">Reference proteome</keyword>
<evidence type="ECO:0000256" key="3">
    <source>
        <dbReference type="ARBA" id="ARBA00022840"/>
    </source>
</evidence>
<name>F0J5P3_ACIMA</name>